<evidence type="ECO:0000256" key="3">
    <source>
        <dbReference type="ARBA" id="ARBA00022737"/>
    </source>
</evidence>
<dbReference type="OrthoDB" id="4570146at2"/>
<dbReference type="Gene3D" id="2.170.140.10">
    <property type="entry name" value="Chitin binding domain"/>
    <property type="match status" value="2"/>
</dbReference>
<dbReference type="InterPro" id="IPR036508">
    <property type="entry name" value="Chitin-bd_dom_sf"/>
</dbReference>
<sequence>MYTNRRSLLSLAAFGTMLFGLVGTATPAAADTGFVCPGPFGFYADPNDCATFYFCMMNNPFPVTCPEGTFYDGSAQRCMQDEAGTCGGPVEEAPVEAPPAEGPPVAEPPVEEPPAAPLFECPQPNGVFSNPDDCVTFYTCNGGVADLRGCPSDLHWNQTAKRCDLPENSGCSMSAP</sequence>
<dbReference type="KEGG" id="ccro:CMC5_057670"/>
<keyword evidence="1" id="KW-0147">Chitin-binding</keyword>
<dbReference type="InterPro" id="IPR006311">
    <property type="entry name" value="TAT_signal"/>
</dbReference>
<feature type="domain" description="Chitin-binding type-2" evidence="8">
    <location>
        <begin position="33"/>
        <end position="88"/>
    </location>
</feature>
<dbReference type="PANTHER" id="PTHR23301">
    <property type="entry name" value="CHITIN BINDING PERITROPHIN-A"/>
    <property type="match status" value="1"/>
</dbReference>
<dbReference type="EMBL" id="CP012159">
    <property type="protein sequence ID" value="AKT41560.1"/>
    <property type="molecule type" value="Genomic_DNA"/>
</dbReference>
<dbReference type="PROSITE" id="PS50940">
    <property type="entry name" value="CHIT_BIND_II"/>
    <property type="match status" value="2"/>
</dbReference>
<dbReference type="Proteomes" id="UP000067626">
    <property type="component" value="Chromosome"/>
</dbReference>
<protein>
    <recommendedName>
        <fullName evidence="8">Chitin-binding type-2 domain-containing protein</fullName>
    </recommendedName>
</protein>
<evidence type="ECO:0000256" key="4">
    <source>
        <dbReference type="ARBA" id="ARBA00023157"/>
    </source>
</evidence>
<organism evidence="9 10">
    <name type="scientific">Chondromyces crocatus</name>
    <dbReference type="NCBI Taxonomy" id="52"/>
    <lineage>
        <taxon>Bacteria</taxon>
        <taxon>Pseudomonadati</taxon>
        <taxon>Myxococcota</taxon>
        <taxon>Polyangia</taxon>
        <taxon>Polyangiales</taxon>
        <taxon>Polyangiaceae</taxon>
        <taxon>Chondromyces</taxon>
    </lineage>
</organism>
<dbReference type="GO" id="GO:0008061">
    <property type="term" value="F:chitin binding"/>
    <property type="evidence" value="ECO:0007669"/>
    <property type="project" value="UniProtKB-KW"/>
</dbReference>
<dbReference type="SUPFAM" id="SSF57625">
    <property type="entry name" value="Invertebrate chitin-binding proteins"/>
    <property type="match status" value="2"/>
</dbReference>
<dbReference type="RefSeq" id="WP_156338915.1">
    <property type="nucleotide sequence ID" value="NZ_CP012159.1"/>
</dbReference>
<dbReference type="Pfam" id="PF01607">
    <property type="entry name" value="CBM_14"/>
    <property type="match status" value="2"/>
</dbReference>
<dbReference type="InterPro" id="IPR051940">
    <property type="entry name" value="Chitin_bind-dev_reg"/>
</dbReference>
<name>A0A0K1EL26_CHOCO</name>
<keyword evidence="10" id="KW-1185">Reference proteome</keyword>
<keyword evidence="2 7" id="KW-0732">Signal</keyword>
<feature type="compositionally biased region" description="Pro residues" evidence="6">
    <location>
        <begin position="96"/>
        <end position="116"/>
    </location>
</feature>
<keyword evidence="4" id="KW-1015">Disulfide bond</keyword>
<evidence type="ECO:0000256" key="5">
    <source>
        <dbReference type="ARBA" id="ARBA00023180"/>
    </source>
</evidence>
<dbReference type="PANTHER" id="PTHR23301:SF0">
    <property type="entry name" value="CHITIN-BINDING TYPE-2 DOMAIN-CONTAINING PROTEIN-RELATED"/>
    <property type="match status" value="1"/>
</dbReference>
<feature type="domain" description="Chitin-binding type-2" evidence="8">
    <location>
        <begin position="118"/>
        <end position="173"/>
    </location>
</feature>
<dbReference type="AlphaFoldDB" id="A0A0K1EL26"/>
<gene>
    <name evidence="9" type="ORF">CMC5_057670</name>
</gene>
<evidence type="ECO:0000256" key="7">
    <source>
        <dbReference type="SAM" id="SignalP"/>
    </source>
</evidence>
<dbReference type="GO" id="GO:0005576">
    <property type="term" value="C:extracellular region"/>
    <property type="evidence" value="ECO:0007669"/>
    <property type="project" value="InterPro"/>
</dbReference>
<feature type="region of interest" description="Disordered" evidence="6">
    <location>
        <begin position="89"/>
        <end position="117"/>
    </location>
</feature>
<dbReference type="SMART" id="SM00494">
    <property type="entry name" value="ChtBD2"/>
    <property type="match status" value="2"/>
</dbReference>
<keyword evidence="5" id="KW-0325">Glycoprotein</keyword>
<evidence type="ECO:0000256" key="6">
    <source>
        <dbReference type="SAM" id="MobiDB-lite"/>
    </source>
</evidence>
<dbReference type="STRING" id="52.CMC5_057670"/>
<dbReference type="PATRIC" id="fig|52.7.peg.6358"/>
<evidence type="ECO:0000256" key="2">
    <source>
        <dbReference type="ARBA" id="ARBA00022729"/>
    </source>
</evidence>
<feature type="chain" id="PRO_5005459598" description="Chitin-binding type-2 domain-containing protein" evidence="7">
    <location>
        <begin position="31"/>
        <end position="176"/>
    </location>
</feature>
<evidence type="ECO:0000259" key="8">
    <source>
        <dbReference type="PROSITE" id="PS50940"/>
    </source>
</evidence>
<feature type="signal peptide" evidence="7">
    <location>
        <begin position="1"/>
        <end position="30"/>
    </location>
</feature>
<reference evidence="9 10" key="1">
    <citation type="submission" date="2015-07" db="EMBL/GenBank/DDBJ databases">
        <title>Genome analysis of myxobacterium Chondromyces crocatus Cm c5 reveals a high potential for natural compound synthesis and the genetic basis for the loss of fruiting body formation.</title>
        <authorList>
            <person name="Zaburannyi N."/>
            <person name="Bunk B."/>
            <person name="Maier J."/>
            <person name="Overmann J."/>
            <person name="Mueller R."/>
        </authorList>
    </citation>
    <scope>NUCLEOTIDE SEQUENCE [LARGE SCALE GENOMIC DNA]</scope>
    <source>
        <strain evidence="9 10">Cm c5</strain>
    </source>
</reference>
<dbReference type="PROSITE" id="PS51318">
    <property type="entry name" value="TAT"/>
    <property type="match status" value="1"/>
</dbReference>
<dbReference type="InterPro" id="IPR002557">
    <property type="entry name" value="Chitin-bd_dom"/>
</dbReference>
<evidence type="ECO:0000313" key="10">
    <source>
        <dbReference type="Proteomes" id="UP000067626"/>
    </source>
</evidence>
<evidence type="ECO:0000313" key="9">
    <source>
        <dbReference type="EMBL" id="AKT41560.1"/>
    </source>
</evidence>
<keyword evidence="3" id="KW-0677">Repeat</keyword>
<evidence type="ECO:0000256" key="1">
    <source>
        <dbReference type="ARBA" id="ARBA00022669"/>
    </source>
</evidence>
<proteinExistence type="predicted"/>
<accession>A0A0K1EL26</accession>